<dbReference type="InterPro" id="IPR050519">
    <property type="entry name" value="Glycosyltransf_28_UgtP"/>
</dbReference>
<dbReference type="PANTHER" id="PTHR43025:SF3">
    <property type="entry name" value="MONOGALACTOSYLDIACYLGLYCEROL SYNTHASE 1, CHLOROPLASTIC"/>
    <property type="match status" value="1"/>
</dbReference>
<reference evidence="7 8" key="1">
    <citation type="submission" date="2018-10" db="EMBL/GenBank/DDBJ databases">
        <title>Phylogenomics of Brevibacillus.</title>
        <authorList>
            <person name="Dunlap C."/>
        </authorList>
    </citation>
    <scope>NUCLEOTIDE SEQUENCE [LARGE SCALE GENOMIC DNA]</scope>
    <source>
        <strain evidence="7 8">DSM 100115</strain>
    </source>
</reference>
<keyword evidence="4 7" id="KW-0808">Transferase</keyword>
<keyword evidence="8" id="KW-1185">Reference proteome</keyword>
<evidence type="ECO:0000256" key="2">
    <source>
        <dbReference type="ARBA" id="ARBA00006962"/>
    </source>
</evidence>
<proteinExistence type="inferred from homology"/>
<dbReference type="AlphaFoldDB" id="A0A3M8ALQ4"/>
<dbReference type="Gene3D" id="3.40.50.2000">
    <property type="entry name" value="Glycogen Phosphorylase B"/>
    <property type="match status" value="1"/>
</dbReference>
<evidence type="ECO:0000256" key="3">
    <source>
        <dbReference type="ARBA" id="ARBA00022676"/>
    </source>
</evidence>
<dbReference type="OrthoDB" id="9815663at2"/>
<dbReference type="GO" id="GO:0016020">
    <property type="term" value="C:membrane"/>
    <property type="evidence" value="ECO:0007669"/>
    <property type="project" value="UniProtKB-SubCell"/>
</dbReference>
<dbReference type="GO" id="GO:0009247">
    <property type="term" value="P:glycolipid biosynthetic process"/>
    <property type="evidence" value="ECO:0007669"/>
    <property type="project" value="InterPro"/>
</dbReference>
<feature type="domain" description="Diacylglycerol glucosyltransferase N-terminal" evidence="6">
    <location>
        <begin position="15"/>
        <end position="177"/>
    </location>
</feature>
<name>A0A3M8ALQ4_9BACL</name>
<dbReference type="Proteomes" id="UP000268829">
    <property type="component" value="Unassembled WGS sequence"/>
</dbReference>
<dbReference type="Pfam" id="PF06925">
    <property type="entry name" value="MGDG_synth"/>
    <property type="match status" value="1"/>
</dbReference>
<accession>A0A3M8ALQ4</accession>
<dbReference type="InterPro" id="IPR007235">
    <property type="entry name" value="Glyco_trans_28_C"/>
</dbReference>
<comment type="caution">
    <text evidence="7">The sequence shown here is derived from an EMBL/GenBank/DDBJ whole genome shotgun (WGS) entry which is preliminary data.</text>
</comment>
<gene>
    <name evidence="7" type="ORF">EDM57_21960</name>
</gene>
<sequence length="376" mass="43063">MKKILIFSASIGNGHNQAARAMQESLAENGCTSMIIDTLEYISPTFHKILLESYMNLLRLSPKMWGRIYHNTEKSRFFDMNVLMNKLLANKLKKLINSVQPDAFIATHPFASCMLSVLKGRNDWTEPLYTIITDYTIHPSWINHHINYYFIGHEQLYYLVDIYRQDHQKFIPMGIPIMRKFRMPLDADEIRQRLGLAPEQKCIILSGGGLGLGSMEKVLDGLEAINLPLKTFVMTGTNEKLYKKVTNKTYRHEVVPLKFINNFHEYLEVADLIVTKSGGLTSAEVMSKRVPMIIYNPLPGQEERNSHFLLNNGCAVHANLSEQLIYFIDELLHSPSKVDYMRRMGQKIAKPDAAQRIAEFILDDMSMLQATTNKSS</sequence>
<evidence type="ECO:0000256" key="1">
    <source>
        <dbReference type="ARBA" id="ARBA00004370"/>
    </source>
</evidence>
<evidence type="ECO:0000313" key="7">
    <source>
        <dbReference type="EMBL" id="RNB52118.1"/>
    </source>
</evidence>
<dbReference type="GO" id="GO:0016758">
    <property type="term" value="F:hexosyltransferase activity"/>
    <property type="evidence" value="ECO:0007669"/>
    <property type="project" value="InterPro"/>
</dbReference>
<evidence type="ECO:0000259" key="6">
    <source>
        <dbReference type="Pfam" id="PF06925"/>
    </source>
</evidence>
<dbReference type="Pfam" id="PF04101">
    <property type="entry name" value="Glyco_tran_28_C"/>
    <property type="match status" value="1"/>
</dbReference>
<comment type="subcellular location">
    <subcellularLocation>
        <location evidence="1">Membrane</location>
    </subcellularLocation>
</comment>
<organism evidence="7 8">
    <name type="scientific">Brevibacillus gelatini</name>
    <dbReference type="NCBI Taxonomy" id="1655277"/>
    <lineage>
        <taxon>Bacteria</taxon>
        <taxon>Bacillati</taxon>
        <taxon>Bacillota</taxon>
        <taxon>Bacilli</taxon>
        <taxon>Bacillales</taxon>
        <taxon>Paenibacillaceae</taxon>
        <taxon>Brevibacillus</taxon>
    </lineage>
</organism>
<keyword evidence="3" id="KW-0328">Glycosyltransferase</keyword>
<evidence type="ECO:0000259" key="5">
    <source>
        <dbReference type="Pfam" id="PF04101"/>
    </source>
</evidence>
<evidence type="ECO:0000256" key="4">
    <source>
        <dbReference type="ARBA" id="ARBA00022679"/>
    </source>
</evidence>
<dbReference type="RefSeq" id="WP_122906808.1">
    <property type="nucleotide sequence ID" value="NZ_RHHS01000059.1"/>
</dbReference>
<evidence type="ECO:0000313" key="8">
    <source>
        <dbReference type="Proteomes" id="UP000268829"/>
    </source>
</evidence>
<comment type="similarity">
    <text evidence="2">Belongs to the glycosyltransferase 28 family.</text>
</comment>
<dbReference type="SUPFAM" id="SSF53756">
    <property type="entry name" value="UDP-Glycosyltransferase/glycogen phosphorylase"/>
    <property type="match status" value="1"/>
</dbReference>
<feature type="domain" description="Glycosyl transferase family 28 C-terminal" evidence="5">
    <location>
        <begin position="228"/>
        <end position="356"/>
    </location>
</feature>
<dbReference type="InterPro" id="IPR009695">
    <property type="entry name" value="Diacylglyc_glucosyltr_N"/>
</dbReference>
<dbReference type="PANTHER" id="PTHR43025">
    <property type="entry name" value="MONOGALACTOSYLDIACYLGLYCEROL SYNTHASE"/>
    <property type="match status" value="1"/>
</dbReference>
<dbReference type="EMBL" id="RHHS01000059">
    <property type="protein sequence ID" value="RNB52118.1"/>
    <property type="molecule type" value="Genomic_DNA"/>
</dbReference>
<protein>
    <submittedName>
        <fullName evidence="7">UDP-N-acetylglucosamine--LPS N-acetylglucosamine transferase</fullName>
    </submittedName>
</protein>